<dbReference type="Proteomes" id="UP000031802">
    <property type="component" value="Unassembled WGS sequence"/>
</dbReference>
<dbReference type="PATRIC" id="fig|1229276.3.peg.1856"/>
<name>A0A0B8T170_9SPHI</name>
<evidence type="ECO:0000313" key="1">
    <source>
        <dbReference type="EMBL" id="KGE14376.1"/>
    </source>
</evidence>
<dbReference type="Gene3D" id="3.90.930.1">
    <property type="match status" value="1"/>
</dbReference>
<proteinExistence type="predicted"/>
<organism evidence="1 2">
    <name type="scientific">Sphingobacterium deserti</name>
    <dbReference type="NCBI Taxonomy" id="1229276"/>
    <lineage>
        <taxon>Bacteria</taxon>
        <taxon>Pseudomonadati</taxon>
        <taxon>Bacteroidota</taxon>
        <taxon>Sphingobacteriia</taxon>
        <taxon>Sphingobacteriales</taxon>
        <taxon>Sphingobacteriaceae</taxon>
        <taxon>Sphingobacterium</taxon>
    </lineage>
</organism>
<gene>
    <name evidence="1" type="ORF">DI53_1803</name>
</gene>
<protein>
    <submittedName>
        <fullName evidence="1">MORN variant repeat-containing protein</fullName>
    </submittedName>
</protein>
<dbReference type="InterPro" id="IPR011652">
    <property type="entry name" value="MORN_2"/>
</dbReference>
<comment type="caution">
    <text evidence="1">The sequence shown here is derived from an EMBL/GenBank/DDBJ whole genome shotgun (WGS) entry which is preliminary data.</text>
</comment>
<dbReference type="SUPFAM" id="SSF82185">
    <property type="entry name" value="Histone H3 K4-specific methyltransferase SET7/9 N-terminal domain"/>
    <property type="match status" value="1"/>
</dbReference>
<dbReference type="Pfam" id="PF07661">
    <property type="entry name" value="MORN_2"/>
    <property type="match status" value="2"/>
</dbReference>
<dbReference type="OrthoDB" id="9812355at2"/>
<dbReference type="EMBL" id="JJMU01000026">
    <property type="protein sequence ID" value="KGE14376.1"/>
    <property type="molecule type" value="Genomic_DNA"/>
</dbReference>
<dbReference type="RefSeq" id="WP_117624870.1">
    <property type="nucleotide sequence ID" value="NZ_JJMU01000026.1"/>
</dbReference>
<reference evidence="1 2" key="2">
    <citation type="journal article" date="2015" name="PLoS ONE">
        <title>Whole-Genome Optical Mapping and Finished Genome Sequence of Sphingobacterium deserti sp. nov., a New Species Isolated from the Western Desert of China.</title>
        <authorList>
            <person name="Teng C."/>
            <person name="Zhou Z."/>
            <person name="Molnar I."/>
            <person name="Li X."/>
            <person name="Tang R."/>
            <person name="Chen M."/>
            <person name="Wang L."/>
            <person name="Su S."/>
            <person name="Zhang W."/>
            <person name="Lin M."/>
        </authorList>
    </citation>
    <scope>NUCLEOTIDE SEQUENCE [LARGE SCALE GENOMIC DNA]</scope>
    <source>
        <strain evidence="2">ACCC05744</strain>
    </source>
</reference>
<accession>A0A0B8T170</accession>
<dbReference type="STRING" id="1229276.DI53_1803"/>
<dbReference type="eggNOG" id="COG2849">
    <property type="taxonomic scope" value="Bacteria"/>
</dbReference>
<sequence>MMKKVSLFIVACLAHLCSWGQTDSVSRDTLFEKAAEGLVRFYYDNHYYLVDKDCDFKSIERVSQFVVAKNAFHGEFKDFNSRGTVVLTGYHNQGAKEGLFSAYHPNGVLQWQVTFKDNKPVGDWKYYYPDGKPMLTVNFDNGTGLITSFWDRLGRQRVIEGDGSYEFKMPFEFYNEYGFPFFERKGRIRNGLPSGYWTTNMVDEKNKKVLFTEEVYDKNGMLTEGYNLFQDREYRIPLTIIPTQSFVNGERLISKPCTFDDYSGFNAYLSDRLNAAFAANPSFQNTEDEFSYRVTLDKQGEPELITLNQPLKTQALNKYLEMVVKDIPFYFPSLDEAGEPIEDALTVSGKLTISEAGVFNFHSLRIEREKQP</sequence>
<evidence type="ECO:0000313" key="2">
    <source>
        <dbReference type="Proteomes" id="UP000031802"/>
    </source>
</evidence>
<dbReference type="AlphaFoldDB" id="A0A0B8T170"/>
<keyword evidence="2" id="KW-1185">Reference proteome</keyword>
<reference evidence="2" key="1">
    <citation type="submission" date="2014-04" db="EMBL/GenBank/DDBJ databases">
        <title>Whole-Genome optical mapping and complete genome sequence of Sphingobacterium deserti sp. nov., a new spaces isolated from desert in the west of China.</title>
        <authorList>
            <person name="Teng C."/>
            <person name="Zhou Z."/>
            <person name="Li X."/>
            <person name="Chen M."/>
            <person name="Lin M."/>
            <person name="Wang L."/>
            <person name="Su S."/>
            <person name="Zhang C."/>
            <person name="Zhang W."/>
        </authorList>
    </citation>
    <scope>NUCLEOTIDE SEQUENCE [LARGE SCALE GENOMIC DNA]</scope>
    <source>
        <strain evidence="2">ACCC05744</strain>
    </source>
</reference>